<dbReference type="InterPro" id="IPR000953">
    <property type="entry name" value="Chromo/chromo_shadow_dom"/>
</dbReference>
<evidence type="ECO:0000313" key="7">
    <source>
        <dbReference type="EMBL" id="ETV67584.1"/>
    </source>
</evidence>
<dbReference type="Gene3D" id="2.40.50.40">
    <property type="match status" value="1"/>
</dbReference>
<dbReference type="PROSITE" id="PS50013">
    <property type="entry name" value="CHROMO_2"/>
    <property type="match status" value="1"/>
</dbReference>
<evidence type="ECO:0000256" key="1">
    <source>
        <dbReference type="ARBA" id="ARBA00022729"/>
    </source>
</evidence>
<dbReference type="GeneID" id="20818306"/>
<evidence type="ECO:0000259" key="6">
    <source>
        <dbReference type="PROSITE" id="PS50240"/>
    </source>
</evidence>
<dbReference type="Pfam" id="PF00089">
    <property type="entry name" value="Trypsin"/>
    <property type="match status" value="1"/>
</dbReference>
<organism evidence="7">
    <name type="scientific">Aphanomyces astaci</name>
    <name type="common">Crayfish plague agent</name>
    <dbReference type="NCBI Taxonomy" id="112090"/>
    <lineage>
        <taxon>Eukaryota</taxon>
        <taxon>Sar</taxon>
        <taxon>Stramenopiles</taxon>
        <taxon>Oomycota</taxon>
        <taxon>Saprolegniomycetes</taxon>
        <taxon>Saprolegniales</taxon>
        <taxon>Verrucalvaceae</taxon>
        <taxon>Aphanomyces</taxon>
    </lineage>
</organism>
<dbReference type="VEuPathDB" id="FungiDB:H257_16310"/>
<dbReference type="EMBL" id="KI913196">
    <property type="protein sequence ID" value="ETV67584.1"/>
    <property type="molecule type" value="Genomic_DNA"/>
</dbReference>
<sequence>MAAFEVCVRWRGLQAIEDSWEPAANLLEDIPTEFKRYVRSNKADPQVKAMTAALGKAQVGKHRYVAGLKKSPDGETVCGGSLIAPNVVLTAASCFNEGLTSVVVGTHSLTGFADGELATVTRQIEDPNGTDVGIVILDRNITSIQPVTVSFKFTDWYTLTWVRGWGYVKSGVPKSSELNEVSVKVWNKIKRWTWLGDTVPDNIMVAGGGEGDHGCLLDLGAPLISEENAFPLLVGVLRGGLCCRQRNSPGVYERIAAARAFIEPYLLKYDVLYYD</sequence>
<gene>
    <name evidence="7" type="ORF">H257_16310</name>
</gene>
<evidence type="ECO:0000256" key="4">
    <source>
        <dbReference type="ARBA" id="ARBA00023180"/>
    </source>
</evidence>
<evidence type="ECO:0008006" key="8">
    <source>
        <dbReference type="Google" id="ProtNLM"/>
    </source>
</evidence>
<keyword evidence="2" id="KW-0843">Virulence</keyword>
<dbReference type="GO" id="GO:0006508">
    <property type="term" value="P:proteolysis"/>
    <property type="evidence" value="ECO:0007669"/>
    <property type="project" value="InterPro"/>
</dbReference>
<evidence type="ECO:0000256" key="3">
    <source>
        <dbReference type="ARBA" id="ARBA00023157"/>
    </source>
</evidence>
<dbReference type="InterPro" id="IPR016197">
    <property type="entry name" value="Chromo-like_dom_sf"/>
</dbReference>
<feature type="domain" description="Peptidase S1" evidence="6">
    <location>
        <begin position="53"/>
        <end position="275"/>
    </location>
</feature>
<dbReference type="RefSeq" id="XP_009842988.1">
    <property type="nucleotide sequence ID" value="XM_009844686.1"/>
</dbReference>
<dbReference type="InterPro" id="IPR001254">
    <property type="entry name" value="Trypsin_dom"/>
</dbReference>
<dbReference type="PROSITE" id="PS50240">
    <property type="entry name" value="TRYPSIN_DOM"/>
    <property type="match status" value="1"/>
</dbReference>
<keyword evidence="3" id="KW-1015">Disulfide bond</keyword>
<evidence type="ECO:0000256" key="2">
    <source>
        <dbReference type="ARBA" id="ARBA00023026"/>
    </source>
</evidence>
<feature type="domain" description="Chromo" evidence="5">
    <location>
        <begin position="1"/>
        <end position="49"/>
    </location>
</feature>
<keyword evidence="1" id="KW-0732">Signal</keyword>
<evidence type="ECO:0000259" key="5">
    <source>
        <dbReference type="PROSITE" id="PS50013"/>
    </source>
</evidence>
<dbReference type="InterPro" id="IPR009003">
    <property type="entry name" value="Peptidase_S1_PA"/>
</dbReference>
<dbReference type="PANTHER" id="PTHR24276:SF98">
    <property type="entry name" value="FI18310P1-RELATED"/>
    <property type="match status" value="1"/>
</dbReference>
<dbReference type="OrthoDB" id="8440449at2759"/>
<dbReference type="SMART" id="SM00020">
    <property type="entry name" value="Tryp_SPc"/>
    <property type="match status" value="1"/>
</dbReference>
<dbReference type="InterPro" id="IPR050430">
    <property type="entry name" value="Peptidase_S1"/>
</dbReference>
<dbReference type="PANTHER" id="PTHR24276">
    <property type="entry name" value="POLYSERASE-RELATED"/>
    <property type="match status" value="1"/>
</dbReference>
<accession>W4FLA6</accession>
<dbReference type="GO" id="GO:0004252">
    <property type="term" value="F:serine-type endopeptidase activity"/>
    <property type="evidence" value="ECO:0007669"/>
    <property type="project" value="InterPro"/>
</dbReference>
<keyword evidence="4" id="KW-0325">Glycoprotein</keyword>
<protein>
    <recommendedName>
        <fullName evidence="8">Peptidase S1 domain-containing protein</fullName>
    </recommendedName>
</protein>
<name>W4FLA6_APHAT</name>
<dbReference type="Gene3D" id="2.40.10.10">
    <property type="entry name" value="Trypsin-like serine proteases"/>
    <property type="match status" value="1"/>
</dbReference>
<proteinExistence type="predicted"/>
<dbReference type="AlphaFoldDB" id="W4FLA6"/>
<dbReference type="SUPFAM" id="SSF54160">
    <property type="entry name" value="Chromo domain-like"/>
    <property type="match status" value="1"/>
</dbReference>
<dbReference type="SUPFAM" id="SSF50494">
    <property type="entry name" value="Trypsin-like serine proteases"/>
    <property type="match status" value="1"/>
</dbReference>
<dbReference type="InterPro" id="IPR043504">
    <property type="entry name" value="Peptidase_S1_PA_chymotrypsin"/>
</dbReference>
<dbReference type="CDD" id="cd00024">
    <property type="entry name" value="CD_CSD"/>
    <property type="match status" value="1"/>
</dbReference>
<dbReference type="STRING" id="112090.W4FLA6"/>
<reference evidence="7" key="1">
    <citation type="submission" date="2013-12" db="EMBL/GenBank/DDBJ databases">
        <title>The Genome Sequence of Aphanomyces astaci APO3.</title>
        <authorList>
            <consortium name="The Broad Institute Genomics Platform"/>
            <person name="Russ C."/>
            <person name="Tyler B."/>
            <person name="van West P."/>
            <person name="Dieguez-Uribeondo J."/>
            <person name="Young S.K."/>
            <person name="Zeng Q."/>
            <person name="Gargeya S."/>
            <person name="Fitzgerald M."/>
            <person name="Abouelleil A."/>
            <person name="Alvarado L."/>
            <person name="Chapman S.B."/>
            <person name="Gainer-Dewar J."/>
            <person name="Goldberg J."/>
            <person name="Griggs A."/>
            <person name="Gujja S."/>
            <person name="Hansen M."/>
            <person name="Howarth C."/>
            <person name="Imamovic A."/>
            <person name="Ireland A."/>
            <person name="Larimer J."/>
            <person name="McCowan C."/>
            <person name="Murphy C."/>
            <person name="Pearson M."/>
            <person name="Poon T.W."/>
            <person name="Priest M."/>
            <person name="Roberts A."/>
            <person name="Saif S."/>
            <person name="Shea T."/>
            <person name="Sykes S."/>
            <person name="Wortman J."/>
            <person name="Nusbaum C."/>
            <person name="Birren B."/>
        </authorList>
    </citation>
    <scope>NUCLEOTIDE SEQUENCE [LARGE SCALE GENOMIC DNA]</scope>
    <source>
        <strain evidence="7">APO3</strain>
    </source>
</reference>